<evidence type="ECO:0000313" key="3">
    <source>
        <dbReference type="Proteomes" id="UP001182556"/>
    </source>
</evidence>
<feature type="chain" id="PRO_5042042431" evidence="1">
    <location>
        <begin position="24"/>
        <end position="85"/>
    </location>
</feature>
<comment type="caution">
    <text evidence="2">The sequence shown here is derived from an EMBL/GenBank/DDBJ whole genome shotgun (WGS) entry which is preliminary data.</text>
</comment>
<reference evidence="2" key="1">
    <citation type="submission" date="2023-02" db="EMBL/GenBank/DDBJ databases">
        <title>Identification and recombinant expression of a fungal hydrolase from Papiliotrema laurentii that hydrolyzes apple cutin and clears colloidal polyester polyurethane.</title>
        <authorList>
            <consortium name="DOE Joint Genome Institute"/>
            <person name="Roman V.A."/>
            <person name="Bojanowski C."/>
            <person name="Crable B.R."/>
            <person name="Wagner D.N."/>
            <person name="Hung C.S."/>
            <person name="Nadeau L.J."/>
            <person name="Schratz L."/>
            <person name="Haridas S."/>
            <person name="Pangilinan J."/>
            <person name="Lipzen A."/>
            <person name="Na H."/>
            <person name="Yan M."/>
            <person name="Ng V."/>
            <person name="Grigoriev I.V."/>
            <person name="Spatafora J.W."/>
            <person name="Barlow D."/>
            <person name="Biffinger J."/>
            <person name="Kelley-Loughnane N."/>
            <person name="Varaljay V.A."/>
            <person name="Crookes-Goodson W.J."/>
        </authorList>
    </citation>
    <scope>NUCLEOTIDE SEQUENCE</scope>
    <source>
        <strain evidence="2">5307AH</strain>
    </source>
</reference>
<name>A0AAD9FUI9_PAPLA</name>
<feature type="signal peptide" evidence="1">
    <location>
        <begin position="1"/>
        <end position="23"/>
    </location>
</feature>
<evidence type="ECO:0000313" key="2">
    <source>
        <dbReference type="EMBL" id="KAK1926381.1"/>
    </source>
</evidence>
<protein>
    <submittedName>
        <fullName evidence="2">Uncharacterized protein</fullName>
    </submittedName>
</protein>
<proteinExistence type="predicted"/>
<gene>
    <name evidence="2" type="ORF">DB88DRAFT_162293</name>
</gene>
<sequence>MRPYGRSWVSLPLASLVGIGVLGEPLRGPGIRQATLSGGRGLVMSGKGCDGGRKGDARKSVPDGFYERWARATVAVARGGAGDTP</sequence>
<keyword evidence="3" id="KW-1185">Reference proteome</keyword>
<dbReference type="AlphaFoldDB" id="A0AAD9FUI9"/>
<organism evidence="2 3">
    <name type="scientific">Papiliotrema laurentii</name>
    <name type="common">Cryptococcus laurentii</name>
    <dbReference type="NCBI Taxonomy" id="5418"/>
    <lineage>
        <taxon>Eukaryota</taxon>
        <taxon>Fungi</taxon>
        <taxon>Dikarya</taxon>
        <taxon>Basidiomycota</taxon>
        <taxon>Agaricomycotina</taxon>
        <taxon>Tremellomycetes</taxon>
        <taxon>Tremellales</taxon>
        <taxon>Rhynchogastremaceae</taxon>
        <taxon>Papiliotrema</taxon>
    </lineage>
</organism>
<accession>A0AAD9FUI9</accession>
<evidence type="ECO:0000256" key="1">
    <source>
        <dbReference type="SAM" id="SignalP"/>
    </source>
</evidence>
<keyword evidence="1" id="KW-0732">Signal</keyword>
<dbReference type="Proteomes" id="UP001182556">
    <property type="component" value="Unassembled WGS sequence"/>
</dbReference>
<dbReference type="EMBL" id="JAODAN010000002">
    <property type="protein sequence ID" value="KAK1926381.1"/>
    <property type="molecule type" value="Genomic_DNA"/>
</dbReference>